<dbReference type="InterPro" id="IPR020845">
    <property type="entry name" value="AMP-binding_CS"/>
</dbReference>
<comment type="caution">
    <text evidence="5">The sequence shown here is derived from an EMBL/GenBank/DDBJ whole genome shotgun (WGS) entry which is preliminary data.</text>
</comment>
<dbReference type="Pfam" id="PF13193">
    <property type="entry name" value="AMP-binding_C"/>
    <property type="match status" value="1"/>
</dbReference>
<keyword evidence="6" id="KW-1185">Reference proteome</keyword>
<dbReference type="RefSeq" id="WP_358349668.1">
    <property type="nucleotide sequence ID" value="NZ_JBEZFP010000009.1"/>
</dbReference>
<evidence type="ECO:0000259" key="4">
    <source>
        <dbReference type="Pfam" id="PF13193"/>
    </source>
</evidence>
<evidence type="ECO:0000313" key="6">
    <source>
        <dbReference type="Proteomes" id="UP001551482"/>
    </source>
</evidence>
<dbReference type="SUPFAM" id="SSF56801">
    <property type="entry name" value="Acetyl-CoA synthetase-like"/>
    <property type="match status" value="1"/>
</dbReference>
<sequence length="512" mass="53543">MGIGMLLDMAGSAHPDRVAVGSLREDGPVPLTYADLARIAVGGADVLHEAKARHVVHVGVNGPLFPALLFASAHAGLPITPLNYRLSPAQLADLVGDLDGAVVVADAAYLEALSDCPAPVVAGHDWMAAAAKAGAGSTNPSREDDDAPAVVLFTSGTTSRPKGVVLRHSHLVGYVLQTVDFAAADEDDAILVSVPPYHIAGIGSVLSNVYAGRRMVHLPDFDAARWLDLVRSEAVTQAMLVPTMLSRIVDHLDGRDADAPSLRAVAYGGARMPETVLARALAAFPDAGFTNAYGLTETSSTIAVLGPEDHRAAFAATDPAVRARLGSAGRFVPGVEGQVRDGELWVRGPQVSGEYLGSGSTLDEFGWFPTRDRARIDADGYLFIEGRADDTIIRGGENIAPAEIEDVLIHHPAVREVAVVGTPDEQWGHRITAAVVPAATGGGAAAAAAADGELAEELRAFVRGRLRGSRTPDEIVFREALPYTPTGKLLRRQLAAELAEPAELAENTAPTG</sequence>
<dbReference type="InterPro" id="IPR025110">
    <property type="entry name" value="AMP-bd_C"/>
</dbReference>
<dbReference type="InterPro" id="IPR042099">
    <property type="entry name" value="ANL_N_sf"/>
</dbReference>
<evidence type="ECO:0000313" key="5">
    <source>
        <dbReference type="EMBL" id="MEU8132964.1"/>
    </source>
</evidence>
<dbReference type="Pfam" id="PF00501">
    <property type="entry name" value="AMP-binding"/>
    <property type="match status" value="1"/>
</dbReference>
<feature type="domain" description="AMP-binding enzyme C-terminal" evidence="4">
    <location>
        <begin position="403"/>
        <end position="488"/>
    </location>
</feature>
<dbReference type="PANTHER" id="PTHR43201">
    <property type="entry name" value="ACYL-COA SYNTHETASE"/>
    <property type="match status" value="1"/>
</dbReference>
<dbReference type="EMBL" id="JBEZFP010000009">
    <property type="protein sequence ID" value="MEU8132964.1"/>
    <property type="molecule type" value="Genomic_DNA"/>
</dbReference>
<accession>A0ABV3DDB0</accession>
<dbReference type="InterPro" id="IPR000873">
    <property type="entry name" value="AMP-dep_synth/lig_dom"/>
</dbReference>
<dbReference type="Gene3D" id="3.40.50.12780">
    <property type="entry name" value="N-terminal domain of ligase-like"/>
    <property type="match status" value="1"/>
</dbReference>
<keyword evidence="2" id="KW-0436">Ligase</keyword>
<comment type="similarity">
    <text evidence="1">Belongs to the ATP-dependent AMP-binding enzyme family.</text>
</comment>
<gene>
    <name evidence="5" type="ORF">AB0C36_05600</name>
</gene>
<feature type="domain" description="AMP-dependent synthetase/ligase" evidence="3">
    <location>
        <begin position="11"/>
        <end position="356"/>
    </location>
</feature>
<organism evidence="5 6">
    <name type="scientific">Streptodolium elevatio</name>
    <dbReference type="NCBI Taxonomy" id="3157996"/>
    <lineage>
        <taxon>Bacteria</taxon>
        <taxon>Bacillati</taxon>
        <taxon>Actinomycetota</taxon>
        <taxon>Actinomycetes</taxon>
        <taxon>Kitasatosporales</taxon>
        <taxon>Streptomycetaceae</taxon>
        <taxon>Streptodolium</taxon>
    </lineage>
</organism>
<evidence type="ECO:0000256" key="2">
    <source>
        <dbReference type="ARBA" id="ARBA00022598"/>
    </source>
</evidence>
<dbReference type="Proteomes" id="UP001551482">
    <property type="component" value="Unassembled WGS sequence"/>
</dbReference>
<protein>
    <submittedName>
        <fullName evidence="5">Class I adenylate-forming enzyme family protein</fullName>
    </submittedName>
</protein>
<evidence type="ECO:0000259" key="3">
    <source>
        <dbReference type="Pfam" id="PF00501"/>
    </source>
</evidence>
<proteinExistence type="inferred from homology"/>
<reference evidence="5 6" key="1">
    <citation type="submission" date="2024-06" db="EMBL/GenBank/DDBJ databases">
        <title>The Natural Products Discovery Center: Release of the First 8490 Sequenced Strains for Exploring Actinobacteria Biosynthetic Diversity.</title>
        <authorList>
            <person name="Kalkreuter E."/>
            <person name="Kautsar S.A."/>
            <person name="Yang D."/>
            <person name="Bader C.D."/>
            <person name="Teijaro C.N."/>
            <person name="Fluegel L."/>
            <person name="Davis C.M."/>
            <person name="Simpson J.R."/>
            <person name="Lauterbach L."/>
            <person name="Steele A.D."/>
            <person name="Gui C."/>
            <person name="Meng S."/>
            <person name="Li G."/>
            <person name="Viehrig K."/>
            <person name="Ye F."/>
            <person name="Su P."/>
            <person name="Kiefer A.F."/>
            <person name="Nichols A."/>
            <person name="Cepeda A.J."/>
            <person name="Yan W."/>
            <person name="Fan B."/>
            <person name="Jiang Y."/>
            <person name="Adhikari A."/>
            <person name="Zheng C.-J."/>
            <person name="Schuster L."/>
            <person name="Cowan T.M."/>
            <person name="Smanski M.J."/>
            <person name="Chevrette M.G."/>
            <person name="De Carvalho L.P.S."/>
            <person name="Shen B."/>
        </authorList>
    </citation>
    <scope>NUCLEOTIDE SEQUENCE [LARGE SCALE GENOMIC DNA]</scope>
    <source>
        <strain evidence="5 6">NPDC048946</strain>
    </source>
</reference>
<dbReference type="PROSITE" id="PS00455">
    <property type="entry name" value="AMP_BINDING"/>
    <property type="match status" value="1"/>
</dbReference>
<dbReference type="Gene3D" id="3.30.300.30">
    <property type="match status" value="1"/>
</dbReference>
<evidence type="ECO:0000256" key="1">
    <source>
        <dbReference type="ARBA" id="ARBA00006432"/>
    </source>
</evidence>
<dbReference type="InterPro" id="IPR045851">
    <property type="entry name" value="AMP-bd_C_sf"/>
</dbReference>
<dbReference type="PANTHER" id="PTHR43201:SF5">
    <property type="entry name" value="MEDIUM-CHAIN ACYL-COA LIGASE ACSF2, MITOCHONDRIAL"/>
    <property type="match status" value="1"/>
</dbReference>
<name>A0ABV3DDB0_9ACTN</name>